<evidence type="ECO:0008006" key="3">
    <source>
        <dbReference type="Google" id="ProtNLM"/>
    </source>
</evidence>
<feature type="compositionally biased region" description="Polar residues" evidence="1">
    <location>
        <begin position="59"/>
        <end position="83"/>
    </location>
</feature>
<evidence type="ECO:0000256" key="1">
    <source>
        <dbReference type="SAM" id="MobiDB-lite"/>
    </source>
</evidence>
<feature type="non-terminal residue" evidence="2">
    <location>
        <position position="119"/>
    </location>
</feature>
<dbReference type="Gene3D" id="2.120.10.30">
    <property type="entry name" value="TolB, C-terminal domain"/>
    <property type="match status" value="1"/>
</dbReference>
<dbReference type="InterPro" id="IPR011659">
    <property type="entry name" value="WD40"/>
</dbReference>
<organism evidence="2">
    <name type="scientific">marine metagenome</name>
    <dbReference type="NCBI Taxonomy" id="408172"/>
    <lineage>
        <taxon>unclassified sequences</taxon>
        <taxon>metagenomes</taxon>
        <taxon>ecological metagenomes</taxon>
    </lineage>
</organism>
<dbReference type="EMBL" id="UINC01003637">
    <property type="protein sequence ID" value="SVA08036.1"/>
    <property type="molecule type" value="Genomic_DNA"/>
</dbReference>
<sequence length="119" mass="13087">MVSFASSETKKAMTIVDLINVPSLGDPRLSPDGGQLLYTLSEDDWGNNERIRHIWRINSDGSNPIKMTNGENGESSPRWSPNGSVIAFITERGETERDKSNDANNQIFVISNHGGEAEP</sequence>
<dbReference type="InterPro" id="IPR011042">
    <property type="entry name" value="6-blade_b-propeller_TolB-like"/>
</dbReference>
<evidence type="ECO:0000313" key="2">
    <source>
        <dbReference type="EMBL" id="SVA08036.1"/>
    </source>
</evidence>
<proteinExistence type="predicted"/>
<accession>A0A381SVN7</accession>
<reference evidence="2" key="1">
    <citation type="submission" date="2018-05" db="EMBL/GenBank/DDBJ databases">
        <authorList>
            <person name="Lanie J.A."/>
            <person name="Ng W.-L."/>
            <person name="Kazmierczak K.M."/>
            <person name="Andrzejewski T.M."/>
            <person name="Davidsen T.M."/>
            <person name="Wayne K.J."/>
            <person name="Tettelin H."/>
            <person name="Glass J.I."/>
            <person name="Rusch D."/>
            <person name="Podicherti R."/>
            <person name="Tsui H.-C.T."/>
            <person name="Winkler M.E."/>
        </authorList>
    </citation>
    <scope>NUCLEOTIDE SEQUENCE</scope>
</reference>
<protein>
    <recommendedName>
        <fullName evidence="3">Dipeptidylpeptidase IV N-terminal domain-containing protein</fullName>
    </recommendedName>
</protein>
<feature type="compositionally biased region" description="Basic and acidic residues" evidence="1">
    <location>
        <begin position="91"/>
        <end position="101"/>
    </location>
</feature>
<dbReference type="Pfam" id="PF07676">
    <property type="entry name" value="PD40"/>
    <property type="match status" value="2"/>
</dbReference>
<feature type="region of interest" description="Disordered" evidence="1">
    <location>
        <begin position="59"/>
        <end position="119"/>
    </location>
</feature>
<dbReference type="SUPFAM" id="SSF82171">
    <property type="entry name" value="DPP6 N-terminal domain-like"/>
    <property type="match status" value="1"/>
</dbReference>
<gene>
    <name evidence="2" type="ORF">METZ01_LOCUS60890</name>
</gene>
<dbReference type="AlphaFoldDB" id="A0A381SVN7"/>
<name>A0A381SVN7_9ZZZZ</name>